<proteinExistence type="predicted"/>
<organism evidence="2 3">
    <name type="scientific">Deminuibacter soli</name>
    <dbReference type="NCBI Taxonomy" id="2291815"/>
    <lineage>
        <taxon>Bacteria</taxon>
        <taxon>Pseudomonadati</taxon>
        <taxon>Bacteroidota</taxon>
        <taxon>Chitinophagia</taxon>
        <taxon>Chitinophagales</taxon>
        <taxon>Chitinophagaceae</taxon>
        <taxon>Deminuibacter</taxon>
    </lineage>
</organism>
<keyword evidence="3" id="KW-1185">Reference proteome</keyword>
<dbReference type="SUPFAM" id="SSF54593">
    <property type="entry name" value="Glyoxalase/Bleomycin resistance protein/Dihydroxybiphenyl dioxygenase"/>
    <property type="match status" value="1"/>
</dbReference>
<reference evidence="2 3" key="1">
    <citation type="submission" date="2018-08" db="EMBL/GenBank/DDBJ databases">
        <title>Chitinophagaceae sp. K23C18032701, a novel bacterium isolated from forest soil.</title>
        <authorList>
            <person name="Wang C."/>
        </authorList>
    </citation>
    <scope>NUCLEOTIDE SEQUENCE [LARGE SCALE GENOMIC DNA]</scope>
    <source>
        <strain evidence="2 3">K23C18032701</strain>
    </source>
</reference>
<evidence type="ECO:0000313" key="3">
    <source>
        <dbReference type="Proteomes" id="UP000261284"/>
    </source>
</evidence>
<comment type="caution">
    <text evidence="2">The sequence shown here is derived from an EMBL/GenBank/DDBJ whole genome shotgun (WGS) entry which is preliminary data.</text>
</comment>
<dbReference type="Pfam" id="PF00903">
    <property type="entry name" value="Glyoxalase"/>
    <property type="match status" value="1"/>
</dbReference>
<sequence>MLKNAKAFSSFAVKDIQQAKQFYGDKLGIAVTEDDMGVLSLELNGVDVMIYPKPDYTPATYTVLNFSISDIDKTVDELNKAGITMLQYDDPIKTDAKGICRNSEGPVIAWFTDPSGNILSVVQREA</sequence>
<dbReference type="EMBL" id="QTJU01000017">
    <property type="protein sequence ID" value="RFM25654.1"/>
    <property type="molecule type" value="Genomic_DNA"/>
</dbReference>
<gene>
    <name evidence="2" type="ORF">DXN05_23895</name>
</gene>
<accession>A0A3E1NCV8</accession>
<dbReference type="Gene3D" id="3.10.180.10">
    <property type="entry name" value="2,3-Dihydroxybiphenyl 1,2-Dioxygenase, domain 1"/>
    <property type="match status" value="1"/>
</dbReference>
<evidence type="ECO:0000313" key="2">
    <source>
        <dbReference type="EMBL" id="RFM25654.1"/>
    </source>
</evidence>
<name>A0A3E1NCV8_9BACT</name>
<feature type="domain" description="VOC" evidence="1">
    <location>
        <begin position="5"/>
        <end position="124"/>
    </location>
</feature>
<dbReference type="InterPro" id="IPR037523">
    <property type="entry name" value="VOC_core"/>
</dbReference>
<dbReference type="InterPro" id="IPR029068">
    <property type="entry name" value="Glyas_Bleomycin-R_OHBP_Dase"/>
</dbReference>
<dbReference type="RefSeq" id="WP_116849834.1">
    <property type="nucleotide sequence ID" value="NZ_QTJU01000017.1"/>
</dbReference>
<dbReference type="OrthoDB" id="9804907at2"/>
<protein>
    <submittedName>
        <fullName evidence="2">VOC family protein</fullName>
    </submittedName>
</protein>
<evidence type="ECO:0000259" key="1">
    <source>
        <dbReference type="PROSITE" id="PS51819"/>
    </source>
</evidence>
<dbReference type="PROSITE" id="PS51819">
    <property type="entry name" value="VOC"/>
    <property type="match status" value="1"/>
</dbReference>
<dbReference type="Proteomes" id="UP000261284">
    <property type="component" value="Unassembled WGS sequence"/>
</dbReference>
<dbReference type="AlphaFoldDB" id="A0A3E1NCV8"/>
<dbReference type="InterPro" id="IPR004360">
    <property type="entry name" value="Glyas_Fos-R_dOase_dom"/>
</dbReference>